<dbReference type="KEGG" id="cid:P73_3244"/>
<reference evidence="6 7" key="1">
    <citation type="journal article" date="2014" name="Int. J. Syst. Evol. Microbiol.">
        <title>Celeribacter indicus sp. nov., a polycyclic aromatic hydrocarbon-degrading bacterium from deep-sea sediment and reclassification of Huaishuia halophila as Celeribacter halophilus comb. nov.</title>
        <authorList>
            <person name="Lai Q."/>
            <person name="Cao J."/>
            <person name="Yuan J."/>
            <person name="Li F."/>
            <person name="Shao Z."/>
        </authorList>
    </citation>
    <scope>NUCLEOTIDE SEQUENCE [LARGE SCALE GENOMIC DNA]</scope>
    <source>
        <strain evidence="6">P73</strain>
    </source>
</reference>
<evidence type="ECO:0000259" key="5">
    <source>
        <dbReference type="PROSITE" id="PS51898"/>
    </source>
</evidence>
<dbReference type="Gene3D" id="1.10.150.130">
    <property type="match status" value="1"/>
</dbReference>
<dbReference type="GO" id="GO:0003677">
    <property type="term" value="F:DNA binding"/>
    <property type="evidence" value="ECO:0007669"/>
    <property type="project" value="UniProtKB-KW"/>
</dbReference>
<evidence type="ECO:0000256" key="3">
    <source>
        <dbReference type="ARBA" id="ARBA00023125"/>
    </source>
</evidence>
<dbReference type="SUPFAM" id="SSF56349">
    <property type="entry name" value="DNA breaking-rejoining enzymes"/>
    <property type="match status" value="1"/>
</dbReference>
<dbReference type="InterPro" id="IPR013762">
    <property type="entry name" value="Integrase-like_cat_sf"/>
</dbReference>
<dbReference type="InterPro" id="IPR050808">
    <property type="entry name" value="Phage_Integrase"/>
</dbReference>
<evidence type="ECO:0000313" key="6">
    <source>
        <dbReference type="EMBL" id="AJE47959.1"/>
    </source>
</evidence>
<evidence type="ECO:0000313" key="7">
    <source>
        <dbReference type="Proteomes" id="UP000031521"/>
    </source>
</evidence>
<keyword evidence="2" id="KW-0229">DNA integration</keyword>
<dbReference type="PANTHER" id="PTHR30629">
    <property type="entry name" value="PROPHAGE INTEGRASE"/>
    <property type="match status" value="1"/>
</dbReference>
<name>A0A0B5DY72_9RHOB</name>
<comment type="similarity">
    <text evidence="1">Belongs to the 'phage' integrase family.</text>
</comment>
<evidence type="ECO:0000256" key="1">
    <source>
        <dbReference type="ARBA" id="ARBA00008857"/>
    </source>
</evidence>
<evidence type="ECO:0000256" key="4">
    <source>
        <dbReference type="ARBA" id="ARBA00023172"/>
    </source>
</evidence>
<dbReference type="Gene3D" id="1.10.443.10">
    <property type="entry name" value="Intergrase catalytic core"/>
    <property type="match status" value="1"/>
</dbReference>
<dbReference type="PROSITE" id="PS51898">
    <property type="entry name" value="TYR_RECOMBINASE"/>
    <property type="match status" value="1"/>
</dbReference>
<dbReference type="HOGENOM" id="CLU_027562_17_7_5"/>
<dbReference type="InterPro" id="IPR002104">
    <property type="entry name" value="Integrase_catalytic"/>
</dbReference>
<dbReference type="Pfam" id="PF00589">
    <property type="entry name" value="Phage_integrase"/>
    <property type="match status" value="1"/>
</dbReference>
<dbReference type="Gene3D" id="3.30.160.390">
    <property type="entry name" value="Integrase, DNA-binding domain"/>
    <property type="match status" value="1"/>
</dbReference>
<feature type="domain" description="Tyr recombinase" evidence="5">
    <location>
        <begin position="203"/>
        <end position="386"/>
    </location>
</feature>
<gene>
    <name evidence="6" type="ORF">P73_3244</name>
</gene>
<dbReference type="InterPro" id="IPR010998">
    <property type="entry name" value="Integrase_recombinase_N"/>
</dbReference>
<proteinExistence type="inferred from homology"/>
<dbReference type="EMBL" id="CP004393">
    <property type="protein sequence ID" value="AJE47959.1"/>
    <property type="molecule type" value="Genomic_DNA"/>
</dbReference>
<dbReference type="InterPro" id="IPR011010">
    <property type="entry name" value="DNA_brk_join_enz"/>
</dbReference>
<sequence length="399" mass="43813">MAKIEAVEGKQTFHWDAEVKGFGVRVSAAGVKSYIMQRRAGTTTRRLTIARCDDMGADEARKRAIKLAAQFADGIDPTAEERRRKAQAQTLRQAFNAYKKAPKKKGEGRGAPKKARTIRDVEKMMPRFADWLDKPVTAITSKMVKNRHAEIAATSPAQANLAMRYLRAALNHVMADADDDAPILKSNPVDALNKVHQWAETKRAVRHLPDDRIADWVDAVQTGLVGLKNESEVRDALLFMLLTGARLAEVLGNSKDGYPPLAWADVDLAGATVTFRDTKNRTDHTLPLSAQLVALLAARKAVSGKWVFSDRSGALPGDLRGAYARIEKATGLHITAHDLRRTFATVASRIDISAYKLKRLTNHISGGDVTAGYVQVTTEDLRDAMQRISDRLLSVGVVS</sequence>
<keyword evidence="7" id="KW-1185">Reference proteome</keyword>
<dbReference type="InterPro" id="IPR025166">
    <property type="entry name" value="Integrase_DNA_bind_dom"/>
</dbReference>
<dbReference type="PANTHER" id="PTHR30629:SF2">
    <property type="entry name" value="PROPHAGE INTEGRASE INTS-RELATED"/>
    <property type="match status" value="1"/>
</dbReference>
<accession>A0A0B5DY72</accession>
<keyword evidence="4" id="KW-0233">DNA recombination</keyword>
<dbReference type="Pfam" id="PF13356">
    <property type="entry name" value="Arm-DNA-bind_3"/>
    <property type="match status" value="1"/>
</dbReference>
<dbReference type="Proteomes" id="UP000031521">
    <property type="component" value="Chromosome"/>
</dbReference>
<dbReference type="InterPro" id="IPR038488">
    <property type="entry name" value="Integrase_DNA-bd_sf"/>
</dbReference>
<keyword evidence="3" id="KW-0238">DNA-binding</keyword>
<evidence type="ECO:0000256" key="2">
    <source>
        <dbReference type="ARBA" id="ARBA00022908"/>
    </source>
</evidence>
<dbReference type="GO" id="GO:0015074">
    <property type="term" value="P:DNA integration"/>
    <property type="evidence" value="ECO:0007669"/>
    <property type="project" value="UniProtKB-KW"/>
</dbReference>
<dbReference type="STRING" id="1208324.P73_3244"/>
<organism evidence="6 7">
    <name type="scientific">Celeribacter indicus</name>
    <dbReference type="NCBI Taxonomy" id="1208324"/>
    <lineage>
        <taxon>Bacteria</taxon>
        <taxon>Pseudomonadati</taxon>
        <taxon>Pseudomonadota</taxon>
        <taxon>Alphaproteobacteria</taxon>
        <taxon>Rhodobacterales</taxon>
        <taxon>Roseobacteraceae</taxon>
        <taxon>Celeribacter</taxon>
    </lineage>
</organism>
<dbReference type="AlphaFoldDB" id="A0A0B5DY72"/>
<protein>
    <submittedName>
        <fullName evidence="6">Integrase family protein</fullName>
    </submittedName>
</protein>
<dbReference type="GO" id="GO:0006310">
    <property type="term" value="P:DNA recombination"/>
    <property type="evidence" value="ECO:0007669"/>
    <property type="project" value="UniProtKB-KW"/>
</dbReference>